<sequence>MSKSKKMSSLATDDVTLRSSKRKRVADSYVEVDNLNDQNNIEGAHSDRKDDLTMEEMKKQMKEMKKMMKKMKEMEMLKKMMKEIFADTSDSEGLISDHEQKSKAKISAVARVRLAKTIKAKGKARRPRRDIFPFMLLPGEIRNQIYDWCLTNDREAAIEVQDPPNDHPERVRIEREYGNENTMPYKRFTLNALEPKILRLTKVIHKEAASILYSRCFIFGSAKAVVAFLAAIGPQHCLLLRQIVFGRGRNFDFKRSEIFAMFQLLTAYTNIASIKFNARFPLVYYERITFQNSRDSFFVKGFIQMIWDLSESWFRAMAVEQGNIFAGVTVFSIEQVFWEFVGPMAKMKGRSLTNAEISYAWSQRQTTGAQLQQCFNAGIKKFLRAKFSIYQADDNGHF</sequence>
<keyword evidence="3" id="KW-1185">Reference proteome</keyword>
<accession>A0A6A6TX15</accession>
<dbReference type="InterPro" id="IPR038883">
    <property type="entry name" value="AN11006-like"/>
</dbReference>
<protein>
    <submittedName>
        <fullName evidence="2">Uncharacterized protein</fullName>
    </submittedName>
</protein>
<dbReference type="PANTHER" id="PTHR42085">
    <property type="entry name" value="F-BOX DOMAIN-CONTAINING PROTEIN"/>
    <property type="match status" value="1"/>
</dbReference>
<reference evidence="2" key="1">
    <citation type="journal article" date="2020" name="Stud. Mycol.">
        <title>101 Dothideomycetes genomes: a test case for predicting lifestyles and emergence of pathogens.</title>
        <authorList>
            <person name="Haridas S."/>
            <person name="Albert R."/>
            <person name="Binder M."/>
            <person name="Bloem J."/>
            <person name="Labutti K."/>
            <person name="Salamov A."/>
            <person name="Andreopoulos B."/>
            <person name="Baker S."/>
            <person name="Barry K."/>
            <person name="Bills G."/>
            <person name="Bluhm B."/>
            <person name="Cannon C."/>
            <person name="Castanera R."/>
            <person name="Culley D."/>
            <person name="Daum C."/>
            <person name="Ezra D."/>
            <person name="Gonzalez J."/>
            <person name="Henrissat B."/>
            <person name="Kuo A."/>
            <person name="Liang C."/>
            <person name="Lipzen A."/>
            <person name="Lutzoni F."/>
            <person name="Magnuson J."/>
            <person name="Mondo S."/>
            <person name="Nolan M."/>
            <person name="Ohm R."/>
            <person name="Pangilinan J."/>
            <person name="Park H.-J."/>
            <person name="Ramirez L."/>
            <person name="Alfaro M."/>
            <person name="Sun H."/>
            <person name="Tritt A."/>
            <person name="Yoshinaga Y."/>
            <person name="Zwiers L.-H."/>
            <person name="Turgeon B."/>
            <person name="Goodwin S."/>
            <person name="Spatafora J."/>
            <person name="Crous P."/>
            <person name="Grigoriev I."/>
        </authorList>
    </citation>
    <scope>NUCLEOTIDE SEQUENCE</scope>
    <source>
        <strain evidence="2">CBS 115976</strain>
    </source>
</reference>
<dbReference type="EMBL" id="MU004243">
    <property type="protein sequence ID" value="KAF2664270.1"/>
    <property type="molecule type" value="Genomic_DNA"/>
</dbReference>
<dbReference type="Proteomes" id="UP000799302">
    <property type="component" value="Unassembled WGS sequence"/>
</dbReference>
<proteinExistence type="predicted"/>
<feature type="region of interest" description="Disordered" evidence="1">
    <location>
        <begin position="1"/>
        <end position="23"/>
    </location>
</feature>
<organism evidence="2 3">
    <name type="scientific">Microthyrium microscopicum</name>
    <dbReference type="NCBI Taxonomy" id="703497"/>
    <lineage>
        <taxon>Eukaryota</taxon>
        <taxon>Fungi</taxon>
        <taxon>Dikarya</taxon>
        <taxon>Ascomycota</taxon>
        <taxon>Pezizomycotina</taxon>
        <taxon>Dothideomycetes</taxon>
        <taxon>Dothideomycetes incertae sedis</taxon>
        <taxon>Microthyriales</taxon>
        <taxon>Microthyriaceae</taxon>
        <taxon>Microthyrium</taxon>
    </lineage>
</organism>
<dbReference type="OrthoDB" id="5413827at2759"/>
<dbReference type="PANTHER" id="PTHR42085:SF2">
    <property type="entry name" value="F-BOX DOMAIN-CONTAINING PROTEIN"/>
    <property type="match status" value="1"/>
</dbReference>
<evidence type="ECO:0000256" key="1">
    <source>
        <dbReference type="SAM" id="MobiDB-lite"/>
    </source>
</evidence>
<dbReference type="AlphaFoldDB" id="A0A6A6TX15"/>
<gene>
    <name evidence="2" type="ORF">BT63DRAFT_444041</name>
</gene>
<evidence type="ECO:0000313" key="3">
    <source>
        <dbReference type="Proteomes" id="UP000799302"/>
    </source>
</evidence>
<name>A0A6A6TX15_9PEZI</name>
<evidence type="ECO:0000313" key="2">
    <source>
        <dbReference type="EMBL" id="KAF2664270.1"/>
    </source>
</evidence>